<dbReference type="GO" id="GO:0005524">
    <property type="term" value="F:ATP binding"/>
    <property type="evidence" value="ECO:0007669"/>
    <property type="project" value="InterPro"/>
</dbReference>
<dbReference type="RefSeq" id="WP_095896885.1">
    <property type="nucleotide sequence ID" value="NZ_BOQF01000014.1"/>
</dbReference>
<dbReference type="OrthoDB" id="997844at2"/>
<proteinExistence type="predicted"/>
<dbReference type="Pfam" id="PF13304">
    <property type="entry name" value="AAA_21"/>
    <property type="match status" value="1"/>
</dbReference>
<feature type="domain" description="ATPase AAA-type core" evidence="2">
    <location>
        <begin position="397"/>
        <end position="562"/>
    </location>
</feature>
<dbReference type="KEGG" id="csto:CGC58_11730"/>
<keyword evidence="1" id="KW-0175">Coiled coil</keyword>
<dbReference type="AlphaFoldDB" id="A0A250FZ56"/>
<reference evidence="4" key="1">
    <citation type="submission" date="2017-06" db="EMBL/GenBank/DDBJ databases">
        <title>Capnocytophaga spp. assemblies.</title>
        <authorList>
            <person name="Gulvik C.A."/>
        </authorList>
    </citation>
    <scope>NUCLEOTIDE SEQUENCE [LARGE SCALE GENOMIC DNA]</scope>
    <source>
        <strain evidence="4">H2177</strain>
    </source>
</reference>
<dbReference type="Proteomes" id="UP000217348">
    <property type="component" value="Chromosome"/>
</dbReference>
<evidence type="ECO:0000313" key="3">
    <source>
        <dbReference type="EMBL" id="ATA90343.1"/>
    </source>
</evidence>
<name>A0A250FZ56_9FLAO</name>
<sequence length="711" mass="84001">MSFKLLAIRPLKGCDKRFLKNLKEDKIYQFYNEYAFEQNANGEVIDVKKDKSSVPENLYQLADSELKINISALVGKNGSGKSSLLELFYATCFVIASKEGILYNPDKIDKDIEDIKTSDYLNEDEISKVEEKISEIKNQHSNKKFNIEFNYDIENQVIKRLEERKKEIKKIYEDLKIEIYYEKEDNLYKISFSDSKIKYFQLKGEEWLKIDDKEKFFYSIAINYSLYGLNEEFLGEWISALFHKNDGYQTPLVINPYRINGNINVNSELHLAQTRLMTNILLTNNKEVLVGKEIEKVIFEIDANKFNDERINELAKKADISLVYQHIYGEEISNPEKTPNYELLKSYVIFKIEKICRVYKDYQRINPFDDEKKISKEVLDKLKEDKSHITLKLRQVLNLIRFDILKNDSQSKWNEENGIYRFEIQIDNLINRIDKIKNISKEELIPIGCHRFTIKIKNDKENESSSSEMSTLSSGEQHLAHTTQSVLYHILNVNSVHNSNSGKKKYHYINIIFDEIELYFHPEYQRRFVFELLEKLKNIEKNINNIKGINILFCTHSPFILSDIPKQNVLFLGEGEIENKNTFAGNISMMLSSSFFMKESLIGEFAKNRINQLLEKLNQQKEEYRKEEEYKKKTNKKEEDKYKAQIIMSDKEKSEALELIKLIDEPILKYKLNEMFCEVYPNFCKENEKKIRENELKALAEQYGFKIEIKK</sequence>
<dbReference type="InterPro" id="IPR003959">
    <property type="entry name" value="ATPase_AAA_core"/>
</dbReference>
<dbReference type="EMBL" id="CP022387">
    <property type="protein sequence ID" value="ATA90343.1"/>
    <property type="molecule type" value="Genomic_DNA"/>
</dbReference>
<dbReference type="GO" id="GO:0016887">
    <property type="term" value="F:ATP hydrolysis activity"/>
    <property type="evidence" value="ECO:0007669"/>
    <property type="project" value="InterPro"/>
</dbReference>
<protein>
    <recommendedName>
        <fullName evidence="2">ATPase AAA-type core domain-containing protein</fullName>
    </recommendedName>
</protein>
<gene>
    <name evidence="3" type="ORF">CGC58_11730</name>
</gene>
<evidence type="ECO:0000259" key="2">
    <source>
        <dbReference type="Pfam" id="PF13304"/>
    </source>
</evidence>
<dbReference type="InterPro" id="IPR027417">
    <property type="entry name" value="P-loop_NTPase"/>
</dbReference>
<accession>A0A250FZ56</accession>
<feature type="coiled-coil region" evidence="1">
    <location>
        <begin position="603"/>
        <end position="637"/>
    </location>
</feature>
<evidence type="ECO:0000256" key="1">
    <source>
        <dbReference type="SAM" id="Coils"/>
    </source>
</evidence>
<evidence type="ECO:0000313" key="4">
    <source>
        <dbReference type="Proteomes" id="UP000217348"/>
    </source>
</evidence>
<dbReference type="SUPFAM" id="SSF52540">
    <property type="entry name" value="P-loop containing nucleoside triphosphate hydrolases"/>
    <property type="match status" value="1"/>
</dbReference>
<dbReference type="Gene3D" id="3.40.50.300">
    <property type="entry name" value="P-loop containing nucleotide triphosphate hydrolases"/>
    <property type="match status" value="1"/>
</dbReference>
<organism evidence="3 4">
    <name type="scientific">Capnocytophaga stomatis</name>
    <dbReference type="NCBI Taxonomy" id="1848904"/>
    <lineage>
        <taxon>Bacteria</taxon>
        <taxon>Pseudomonadati</taxon>
        <taxon>Bacteroidota</taxon>
        <taxon>Flavobacteriia</taxon>
        <taxon>Flavobacteriales</taxon>
        <taxon>Flavobacteriaceae</taxon>
        <taxon>Capnocytophaga</taxon>
    </lineage>
</organism>
<feature type="coiled-coil region" evidence="1">
    <location>
        <begin position="151"/>
        <end position="178"/>
    </location>
</feature>